<evidence type="ECO:0000256" key="7">
    <source>
        <dbReference type="SAM" id="MobiDB-lite"/>
    </source>
</evidence>
<dbReference type="GO" id="GO:0016020">
    <property type="term" value="C:membrane"/>
    <property type="evidence" value="ECO:0007669"/>
    <property type="project" value="UniProtKB-SubCell"/>
</dbReference>
<dbReference type="InterPro" id="IPR003362">
    <property type="entry name" value="Bact_transf"/>
</dbReference>
<proteinExistence type="inferred from homology"/>
<keyword evidence="11" id="KW-1185">Reference proteome</keyword>
<dbReference type="PANTHER" id="PTHR30576:SF10">
    <property type="entry name" value="SLL5057 PROTEIN"/>
    <property type="match status" value="1"/>
</dbReference>
<accession>A0A1H1LNI0</accession>
<feature type="transmembrane region" description="Helical" evidence="8">
    <location>
        <begin position="156"/>
        <end position="174"/>
    </location>
</feature>
<keyword evidence="4 8" id="KW-0812">Transmembrane</keyword>
<feature type="compositionally biased region" description="Basic and acidic residues" evidence="7">
    <location>
        <begin position="87"/>
        <end position="105"/>
    </location>
</feature>
<evidence type="ECO:0000256" key="8">
    <source>
        <dbReference type="SAM" id="Phobius"/>
    </source>
</evidence>
<evidence type="ECO:0000313" key="11">
    <source>
        <dbReference type="Proteomes" id="UP000199092"/>
    </source>
</evidence>
<organism evidence="10 11">
    <name type="scientific">Friedmanniella luteola</name>
    <dbReference type="NCBI Taxonomy" id="546871"/>
    <lineage>
        <taxon>Bacteria</taxon>
        <taxon>Bacillati</taxon>
        <taxon>Actinomycetota</taxon>
        <taxon>Actinomycetes</taxon>
        <taxon>Propionibacteriales</taxon>
        <taxon>Nocardioidaceae</taxon>
        <taxon>Friedmanniella</taxon>
    </lineage>
</organism>
<dbReference type="NCBIfam" id="TIGR03025">
    <property type="entry name" value="EPS_sugtrans"/>
    <property type="match status" value="1"/>
</dbReference>
<dbReference type="InterPro" id="IPR017475">
    <property type="entry name" value="EPS_sugar_tfrase"/>
</dbReference>
<feature type="transmembrane region" description="Helical" evidence="8">
    <location>
        <begin position="127"/>
        <end position="150"/>
    </location>
</feature>
<evidence type="ECO:0000256" key="2">
    <source>
        <dbReference type="ARBA" id="ARBA00006464"/>
    </source>
</evidence>
<feature type="transmembrane region" description="Helical" evidence="8">
    <location>
        <begin position="394"/>
        <end position="415"/>
    </location>
</feature>
<evidence type="ECO:0000256" key="1">
    <source>
        <dbReference type="ARBA" id="ARBA00004141"/>
    </source>
</evidence>
<comment type="subcellular location">
    <subcellularLocation>
        <location evidence="1">Membrane</location>
        <topology evidence="1">Multi-pass membrane protein</topology>
    </subcellularLocation>
</comment>
<evidence type="ECO:0000256" key="6">
    <source>
        <dbReference type="ARBA" id="ARBA00023136"/>
    </source>
</evidence>
<dbReference type="EMBL" id="LT629749">
    <property type="protein sequence ID" value="SDR76144.1"/>
    <property type="molecule type" value="Genomic_DNA"/>
</dbReference>
<evidence type="ECO:0000256" key="3">
    <source>
        <dbReference type="ARBA" id="ARBA00022679"/>
    </source>
</evidence>
<dbReference type="STRING" id="546871.SAMN04488543_0364"/>
<evidence type="ECO:0000259" key="9">
    <source>
        <dbReference type="Pfam" id="PF02397"/>
    </source>
</evidence>
<dbReference type="Pfam" id="PF02397">
    <property type="entry name" value="Bac_transf"/>
    <property type="match status" value="1"/>
</dbReference>
<keyword evidence="5 8" id="KW-1133">Transmembrane helix</keyword>
<name>A0A1H1LNI0_9ACTN</name>
<evidence type="ECO:0000256" key="5">
    <source>
        <dbReference type="ARBA" id="ARBA00022989"/>
    </source>
</evidence>
<dbReference type="Gene3D" id="3.40.50.720">
    <property type="entry name" value="NAD(P)-binding Rossmann-like Domain"/>
    <property type="match status" value="1"/>
</dbReference>
<protein>
    <submittedName>
        <fullName evidence="10">Undecaprenyl-phosphate galactose phosphotransferase, WbaP/exopolysaccharide biosynthesis polyprenyl glycosylphosphotransferase</fullName>
    </submittedName>
</protein>
<dbReference type="PANTHER" id="PTHR30576">
    <property type="entry name" value="COLANIC BIOSYNTHESIS UDP-GLUCOSE LIPID CARRIER TRANSFERASE"/>
    <property type="match status" value="1"/>
</dbReference>
<sequence>MAVVGTGFGLVGGRQDVRGTSAWHHLSTPRRRTAPRTAARPGPDGAEGLGAERELRARDTAESHDALAASTTHGSHDVSPDTGSLDVVRRRPADSAGETARRDPRTQAALEPTPVHTPGLAAWTRRYTLGVVGSDVLVGMAAVLLALPVLDIPFGTVKTVIIVLGAALAWPLAIAISRGYERSNIGVGDDEMRAVMRAVVFAVAVGAVPAAITESLGVVALSVIAVPLAGLGSIAVRFAARKNLHRQQRAGRNVRRVIVVGSAYATADLTSVLTREPHAGMNVIGVCVPRSDVARARDAGLAVIGDLDQVPELIHAYAADAVAVTGSDATRHNYLRELSWALEGAGVELLVHPGLVEVAGPRMHIRPYVGLPLLHVEQPHFTGWRRFVKRATDLALTGAGVLVISPLLAALALAVKLNDGGPVIFRQTRVGLDGSTFTMLKFRSMHVDAEAKLAELRAGNPDIGHMFKMEDDPRITRVGKFLRKFSLDELPQLFNVLSGSMSLVGPRPPLQSEVDGYEDHARRRLLVTPGLTGLWQVSGRSLLSWEETVRLDLRYVENWTLTLDLLILWKTFFAVVARRGAY</sequence>
<feature type="domain" description="Bacterial sugar transferase" evidence="9">
    <location>
        <begin position="389"/>
        <end position="576"/>
    </location>
</feature>
<keyword evidence="3 10" id="KW-0808">Transferase</keyword>
<gene>
    <name evidence="10" type="ORF">SAMN04488543_0364</name>
</gene>
<dbReference type="Proteomes" id="UP000199092">
    <property type="component" value="Chromosome I"/>
</dbReference>
<keyword evidence="6 8" id="KW-0472">Membrane</keyword>
<dbReference type="GO" id="GO:0016780">
    <property type="term" value="F:phosphotransferase activity, for other substituted phosphate groups"/>
    <property type="evidence" value="ECO:0007669"/>
    <property type="project" value="TreeGrafter"/>
</dbReference>
<evidence type="ECO:0000256" key="4">
    <source>
        <dbReference type="ARBA" id="ARBA00022692"/>
    </source>
</evidence>
<feature type="transmembrane region" description="Helical" evidence="8">
    <location>
        <begin position="194"/>
        <end position="212"/>
    </location>
</feature>
<dbReference type="AlphaFoldDB" id="A0A1H1LNI0"/>
<feature type="compositionally biased region" description="Basic and acidic residues" evidence="7">
    <location>
        <begin position="50"/>
        <end position="65"/>
    </location>
</feature>
<comment type="similarity">
    <text evidence="2">Belongs to the bacterial sugar transferase family.</text>
</comment>
<reference evidence="10 11" key="1">
    <citation type="submission" date="2016-10" db="EMBL/GenBank/DDBJ databases">
        <authorList>
            <person name="de Groot N.N."/>
        </authorList>
    </citation>
    <scope>NUCLEOTIDE SEQUENCE [LARGE SCALE GENOMIC DNA]</scope>
    <source>
        <strain evidence="10 11">DSM 21741</strain>
    </source>
</reference>
<evidence type="ECO:0000313" key="10">
    <source>
        <dbReference type="EMBL" id="SDR76144.1"/>
    </source>
</evidence>
<feature type="transmembrane region" description="Helical" evidence="8">
    <location>
        <begin position="218"/>
        <end position="240"/>
    </location>
</feature>
<feature type="region of interest" description="Disordered" evidence="7">
    <location>
        <begin position="20"/>
        <end position="113"/>
    </location>
</feature>